<keyword evidence="2" id="KW-1185">Reference proteome</keyword>
<name>A0AAD8GP03_9APIA</name>
<dbReference type="Gene3D" id="1.25.10.10">
    <property type="entry name" value="Leucine-rich Repeat Variant"/>
    <property type="match status" value="1"/>
</dbReference>
<comment type="caution">
    <text evidence="1">The sequence shown here is derived from an EMBL/GenBank/DDBJ whole genome shotgun (WGS) entry which is preliminary data.</text>
</comment>
<proteinExistence type="predicted"/>
<dbReference type="Proteomes" id="UP001237642">
    <property type="component" value="Unassembled WGS sequence"/>
</dbReference>
<dbReference type="PANTHER" id="PTHR34935:SF3">
    <property type="entry name" value="PROTEIN TIC110, CHLOROPLASTIC"/>
    <property type="match status" value="1"/>
</dbReference>
<dbReference type="InterPro" id="IPR011989">
    <property type="entry name" value="ARM-like"/>
</dbReference>
<dbReference type="Pfam" id="PF16940">
    <property type="entry name" value="Tic110"/>
    <property type="match status" value="1"/>
</dbReference>
<dbReference type="AlphaFoldDB" id="A0AAD8GP03"/>
<protein>
    <submittedName>
        <fullName evidence="1">Uncharacterized protein</fullName>
    </submittedName>
</protein>
<dbReference type="EMBL" id="JAUIZM010000031">
    <property type="protein sequence ID" value="KAK1351580.1"/>
    <property type="molecule type" value="Genomic_DNA"/>
</dbReference>
<gene>
    <name evidence="1" type="ORF">POM88_054267</name>
</gene>
<dbReference type="PANTHER" id="PTHR34935">
    <property type="entry name" value="PROTEIN TIC110, CHLOROPLASTIC"/>
    <property type="match status" value="1"/>
</dbReference>
<evidence type="ECO:0000313" key="1">
    <source>
        <dbReference type="EMBL" id="KAK1351580.1"/>
    </source>
</evidence>
<sequence>MLLDPNFKSLDPKVVVEFEPTERGREDFISKADLVDVQCNSFCAHLLLAFNLKEKMPIFNNYVREVMIPDNVLEAKEKAVEELDKMICEDTRLADYLEVDVVDQLAKMLREGVTYSTFNHSVVYVLSRTKIDACDVIIREKVIPSLVHTLSGGGFTFPSPKDALPIFITLTRFARVSPNYVRDMLDGRVLKWVDCYIRLVVMGTSMMDIVAKFMVAICQTNILSDSENFICCRIIGFILSMELGTSFHREIACYALQYLSYERPTGIYDQTIFILTELSCNQNITVAVSALGVLGNIMRWGNVSQIESLVVGSHNLIRCLQTSLSDSKPMKFQWEVCLIISKIADRWPTFAQIAIEQFRNHTRKLVGESISAALHKLKSRGRERPTSQPQAIEVLNKILEFNALLIALKKHPRTRSFAQGLGSISFLDGGYDGDRKMDDLELLYRTYLTDYLFNGRIEEDKLAALNQLRKIFGLGEREVESITLDVTSKEYRYRLGQSIISGRLEAAKSKEGFLQNLCEELNFNAQKAVEIHEEIYRQKLHHGISTYRFYAVVSLKSERVLRC</sequence>
<dbReference type="GO" id="GO:0061927">
    <property type="term" value="C:TOC-TIC supercomplex I"/>
    <property type="evidence" value="ECO:0007669"/>
    <property type="project" value="TreeGrafter"/>
</dbReference>
<dbReference type="InterPro" id="IPR016024">
    <property type="entry name" value="ARM-type_fold"/>
</dbReference>
<reference evidence="1" key="1">
    <citation type="submission" date="2023-02" db="EMBL/GenBank/DDBJ databases">
        <title>Genome of toxic invasive species Heracleum sosnowskyi carries increased number of genes despite the absence of recent whole-genome duplications.</title>
        <authorList>
            <person name="Schelkunov M."/>
            <person name="Shtratnikova V."/>
            <person name="Makarenko M."/>
            <person name="Klepikova A."/>
            <person name="Omelchenko D."/>
            <person name="Novikova G."/>
            <person name="Obukhova E."/>
            <person name="Bogdanov V."/>
            <person name="Penin A."/>
            <person name="Logacheva M."/>
        </authorList>
    </citation>
    <scope>NUCLEOTIDE SEQUENCE</scope>
    <source>
        <strain evidence="1">Hsosn_3</strain>
        <tissue evidence="1">Leaf</tissue>
    </source>
</reference>
<accession>A0AAD8GP03</accession>
<evidence type="ECO:0000313" key="2">
    <source>
        <dbReference type="Proteomes" id="UP001237642"/>
    </source>
</evidence>
<reference evidence="1" key="2">
    <citation type="submission" date="2023-05" db="EMBL/GenBank/DDBJ databases">
        <authorList>
            <person name="Schelkunov M.I."/>
        </authorList>
    </citation>
    <scope>NUCLEOTIDE SEQUENCE</scope>
    <source>
        <strain evidence="1">Hsosn_3</strain>
        <tissue evidence="1">Leaf</tissue>
    </source>
</reference>
<dbReference type="InterPro" id="IPR031610">
    <property type="entry name" value="TIC110"/>
</dbReference>
<dbReference type="SUPFAM" id="SSF48371">
    <property type="entry name" value="ARM repeat"/>
    <property type="match status" value="1"/>
</dbReference>
<organism evidence="1 2">
    <name type="scientific">Heracleum sosnowskyi</name>
    <dbReference type="NCBI Taxonomy" id="360622"/>
    <lineage>
        <taxon>Eukaryota</taxon>
        <taxon>Viridiplantae</taxon>
        <taxon>Streptophyta</taxon>
        <taxon>Embryophyta</taxon>
        <taxon>Tracheophyta</taxon>
        <taxon>Spermatophyta</taxon>
        <taxon>Magnoliopsida</taxon>
        <taxon>eudicotyledons</taxon>
        <taxon>Gunneridae</taxon>
        <taxon>Pentapetalae</taxon>
        <taxon>asterids</taxon>
        <taxon>campanulids</taxon>
        <taxon>Apiales</taxon>
        <taxon>Apiaceae</taxon>
        <taxon>Apioideae</taxon>
        <taxon>apioid superclade</taxon>
        <taxon>Tordylieae</taxon>
        <taxon>Tordyliinae</taxon>
        <taxon>Heracleum</taxon>
    </lineage>
</organism>
<dbReference type="GO" id="GO:0045037">
    <property type="term" value="P:protein import into chloroplast stroma"/>
    <property type="evidence" value="ECO:0007669"/>
    <property type="project" value="TreeGrafter"/>
</dbReference>